<feature type="region of interest" description="Disordered" evidence="1">
    <location>
        <begin position="28"/>
        <end position="49"/>
    </location>
</feature>
<sequence length="82" mass="9525">MILVHEVRSRESIFKELDESKQRSLVSVGDRERSFEGEETKEEKEKKEGSAWEALRRELREAYEVLMAECKCQNGSCGNQNS</sequence>
<organism evidence="2 3">
    <name type="scientific">Choiromyces venosus 120613-1</name>
    <dbReference type="NCBI Taxonomy" id="1336337"/>
    <lineage>
        <taxon>Eukaryota</taxon>
        <taxon>Fungi</taxon>
        <taxon>Dikarya</taxon>
        <taxon>Ascomycota</taxon>
        <taxon>Pezizomycotina</taxon>
        <taxon>Pezizomycetes</taxon>
        <taxon>Pezizales</taxon>
        <taxon>Tuberaceae</taxon>
        <taxon>Choiromyces</taxon>
    </lineage>
</organism>
<evidence type="ECO:0000313" key="2">
    <source>
        <dbReference type="EMBL" id="RPA97775.1"/>
    </source>
</evidence>
<accession>A0A3N4JHN1</accession>
<evidence type="ECO:0000256" key="1">
    <source>
        <dbReference type="SAM" id="MobiDB-lite"/>
    </source>
</evidence>
<dbReference type="Proteomes" id="UP000276215">
    <property type="component" value="Unassembled WGS sequence"/>
</dbReference>
<keyword evidence="3" id="KW-1185">Reference proteome</keyword>
<reference evidence="2 3" key="1">
    <citation type="journal article" date="2018" name="Nat. Ecol. Evol.">
        <title>Pezizomycetes genomes reveal the molecular basis of ectomycorrhizal truffle lifestyle.</title>
        <authorList>
            <person name="Murat C."/>
            <person name="Payen T."/>
            <person name="Noel B."/>
            <person name="Kuo A."/>
            <person name="Morin E."/>
            <person name="Chen J."/>
            <person name="Kohler A."/>
            <person name="Krizsan K."/>
            <person name="Balestrini R."/>
            <person name="Da Silva C."/>
            <person name="Montanini B."/>
            <person name="Hainaut M."/>
            <person name="Levati E."/>
            <person name="Barry K.W."/>
            <person name="Belfiori B."/>
            <person name="Cichocki N."/>
            <person name="Clum A."/>
            <person name="Dockter R.B."/>
            <person name="Fauchery L."/>
            <person name="Guy J."/>
            <person name="Iotti M."/>
            <person name="Le Tacon F."/>
            <person name="Lindquist E.A."/>
            <person name="Lipzen A."/>
            <person name="Malagnac F."/>
            <person name="Mello A."/>
            <person name="Molinier V."/>
            <person name="Miyauchi S."/>
            <person name="Poulain J."/>
            <person name="Riccioni C."/>
            <person name="Rubini A."/>
            <person name="Sitrit Y."/>
            <person name="Splivallo R."/>
            <person name="Traeger S."/>
            <person name="Wang M."/>
            <person name="Zifcakova L."/>
            <person name="Wipf D."/>
            <person name="Zambonelli A."/>
            <person name="Paolocci F."/>
            <person name="Nowrousian M."/>
            <person name="Ottonello S."/>
            <person name="Baldrian P."/>
            <person name="Spatafora J.W."/>
            <person name="Henrissat B."/>
            <person name="Nagy L.G."/>
            <person name="Aury J.M."/>
            <person name="Wincker P."/>
            <person name="Grigoriev I.V."/>
            <person name="Bonfante P."/>
            <person name="Martin F.M."/>
        </authorList>
    </citation>
    <scope>NUCLEOTIDE SEQUENCE [LARGE SCALE GENOMIC DNA]</scope>
    <source>
        <strain evidence="2 3">120613-1</strain>
    </source>
</reference>
<evidence type="ECO:0000313" key="3">
    <source>
        <dbReference type="Proteomes" id="UP000276215"/>
    </source>
</evidence>
<dbReference type="AlphaFoldDB" id="A0A3N4JHN1"/>
<protein>
    <submittedName>
        <fullName evidence="2">Uncharacterized protein</fullName>
    </submittedName>
</protein>
<dbReference type="EMBL" id="ML120401">
    <property type="protein sequence ID" value="RPA97775.1"/>
    <property type="molecule type" value="Genomic_DNA"/>
</dbReference>
<proteinExistence type="predicted"/>
<gene>
    <name evidence="2" type="ORF">L873DRAFT_1809220</name>
</gene>
<name>A0A3N4JHN1_9PEZI</name>
<feature type="compositionally biased region" description="Basic and acidic residues" evidence="1">
    <location>
        <begin position="29"/>
        <end position="49"/>
    </location>
</feature>